<dbReference type="AlphaFoldDB" id="A0A2Z4FI83"/>
<proteinExistence type="predicted"/>
<dbReference type="KEGG" id="bsed:DN745_04370"/>
<reference evidence="1 2" key="1">
    <citation type="submission" date="2018-06" db="EMBL/GenBank/DDBJ databases">
        <title>Lujinxingia sediminis gen. nov. sp. nov., a new facultative anaerobic member of the class Deltaproteobacteria, and proposal of Lujinxingaceae fam. nov.</title>
        <authorList>
            <person name="Guo L.-Y."/>
            <person name="Li C.-M."/>
            <person name="Wang S."/>
            <person name="Du Z.-J."/>
        </authorList>
    </citation>
    <scope>NUCLEOTIDE SEQUENCE [LARGE SCALE GENOMIC DNA]</scope>
    <source>
        <strain evidence="1 2">FA350</strain>
    </source>
</reference>
<name>A0A2Z4FI83_9DELT</name>
<sequence>MSVITIDRDEINRQLSEIEDAQREREHRGDMRRRRAVQGLAAVGLLSEAAREAYRREVLPSLPSARFLLESAHPRSSEADRRAGAAILDAYRWKTTMRPSRESLHRSAPITSSHAATIALSAAGGERRADESPWISIASAGFSAIRAVAVGRQVLEDIEDGHLDVFTTLNAVASIAAVPLTMPEAMRAMRGLLAR</sequence>
<evidence type="ECO:0000313" key="1">
    <source>
        <dbReference type="EMBL" id="AWV88610.1"/>
    </source>
</evidence>
<dbReference type="EMBL" id="CP030032">
    <property type="protein sequence ID" value="AWV88610.1"/>
    <property type="molecule type" value="Genomic_DNA"/>
</dbReference>
<organism evidence="1 2">
    <name type="scientific">Bradymonas sediminis</name>
    <dbReference type="NCBI Taxonomy" id="1548548"/>
    <lineage>
        <taxon>Bacteria</taxon>
        <taxon>Deltaproteobacteria</taxon>
        <taxon>Bradymonadales</taxon>
        <taxon>Bradymonadaceae</taxon>
        <taxon>Bradymonas</taxon>
    </lineage>
</organism>
<protein>
    <submittedName>
        <fullName evidence="1">Uncharacterized protein</fullName>
    </submittedName>
</protein>
<dbReference type="RefSeq" id="WP_111332507.1">
    <property type="nucleotide sequence ID" value="NZ_CP030032.1"/>
</dbReference>
<dbReference type="OrthoDB" id="9988515at2"/>
<gene>
    <name evidence="1" type="ORF">DN745_04370</name>
</gene>
<keyword evidence="2" id="KW-1185">Reference proteome</keyword>
<evidence type="ECO:0000313" key="2">
    <source>
        <dbReference type="Proteomes" id="UP000249799"/>
    </source>
</evidence>
<dbReference type="Proteomes" id="UP000249799">
    <property type="component" value="Chromosome"/>
</dbReference>
<accession>A0A2Z4FI83</accession>